<protein>
    <submittedName>
        <fullName evidence="1">Uncharacterized protein</fullName>
    </submittedName>
</protein>
<reference evidence="1 2" key="1">
    <citation type="submission" date="2020-01" db="EMBL/GenBank/DDBJ databases">
        <title>Kibdelosporangium persica a novel Actinomycetes from a hot desert in Iran.</title>
        <authorList>
            <person name="Safaei N."/>
            <person name="Zaburannyi N."/>
            <person name="Mueller R."/>
            <person name="Wink J."/>
        </authorList>
    </citation>
    <scope>NUCLEOTIDE SEQUENCE [LARGE SCALE GENOMIC DNA]</scope>
    <source>
        <strain evidence="1 2">4NS15</strain>
    </source>
</reference>
<name>A0ABX2F853_9PSEU</name>
<comment type="caution">
    <text evidence="1">The sequence shown here is derived from an EMBL/GenBank/DDBJ whole genome shotgun (WGS) entry which is preliminary data.</text>
</comment>
<accession>A0ABX2F853</accession>
<dbReference type="EMBL" id="JAAATY010000012">
    <property type="protein sequence ID" value="NRN67003.1"/>
    <property type="molecule type" value="Genomic_DNA"/>
</dbReference>
<evidence type="ECO:0000313" key="1">
    <source>
        <dbReference type="EMBL" id="NRN67003.1"/>
    </source>
</evidence>
<keyword evidence="2" id="KW-1185">Reference proteome</keyword>
<organism evidence="1 2">
    <name type="scientific">Kibdelosporangium persicum</name>
    <dbReference type="NCBI Taxonomy" id="2698649"/>
    <lineage>
        <taxon>Bacteria</taxon>
        <taxon>Bacillati</taxon>
        <taxon>Actinomycetota</taxon>
        <taxon>Actinomycetes</taxon>
        <taxon>Pseudonocardiales</taxon>
        <taxon>Pseudonocardiaceae</taxon>
        <taxon>Kibdelosporangium</taxon>
    </lineage>
</organism>
<proteinExistence type="predicted"/>
<dbReference type="RefSeq" id="WP_173134012.1">
    <property type="nucleotide sequence ID" value="NZ_CBCSGW010000001.1"/>
</dbReference>
<dbReference type="Proteomes" id="UP000763557">
    <property type="component" value="Unassembled WGS sequence"/>
</dbReference>
<evidence type="ECO:0000313" key="2">
    <source>
        <dbReference type="Proteomes" id="UP000763557"/>
    </source>
</evidence>
<sequence length="342" mass="37614">MRKDELLDAIAARINRYTTTGDTRPILEEAAVREAEELLALVGDPARDTEVCYLVGGLYWCRWGETANGEPTPDFERTIDLMIHVHRDRPEQVPEMLAEMFDRSGHTTNALRAGAASNEGDRLWAEYQQTGDRATLDQALTFLREAAHMPGVDPERRLHNAMGLALALHHALQLDGDRDVADELIAWLEDLLDNDPSAPADFRGLLVSALTLRFAATRDLDDLDDAVTAGSDLYAVTEEPLLRGTVCTATGLWLQYNGDHRQAPEVAELALACLASIPADYQERMVLVDSVVDGLRSAVAATPKSAELMRDLATVLETKYQHTGEFAALDEAQALRRRAAGV</sequence>
<gene>
    <name evidence="1" type="ORF">GC106_42360</name>
</gene>